<dbReference type="Gene3D" id="3.30.1360.70">
    <property type="entry name" value="Arginyl tRNA synthetase N-terminal domain"/>
    <property type="match status" value="1"/>
</dbReference>
<accession>A0A0B5FUC0</accession>
<dbReference type="SMART" id="SM00836">
    <property type="entry name" value="DALR_1"/>
    <property type="match status" value="1"/>
</dbReference>
<dbReference type="InterPro" id="IPR001412">
    <property type="entry name" value="aa-tRNA-synth_I_CS"/>
</dbReference>
<evidence type="ECO:0000259" key="13">
    <source>
        <dbReference type="SMART" id="SM00836"/>
    </source>
</evidence>
<sequence length="554" mass="62112">MKQRLRKKIEQAMDACFGSGTLNSGIVPEIVLEVPNHSDHGDFATNAAMAMARAEKKAPRQIAQALIDALGDGDGLWDKVEIAGPGFINFFLSPRCWYGVLDDVARAGRDYGRSTLGNGKRVQVEFVSANPTGPLHIGHGRGAATGDAVAAVLEWAGYSVDREYYINDAGNQMDTLGRSLFLRYRESFGEAVDFPDNCYQGDYIRDIAREVAQRDGRRYLDVPEDQAVAFFARFGGERILAGIEEDLQSFGVYFNKWYSEQSLYDRGDVQRGIDLLKERKLTYEKDGALWFRTTDYGDDKDRVLVRSNGATTYFASDVAYHKEKFERGYDLAIDVWGADHHGYVPRMKAVLAGLGRNPEDLQIILVQLVNLLRGGNPVAMSTRSGEFVTLREVIDEVGRDACRFFFLMRRSDSQLDFDLDLAKQQSNDNPVYYVQYAHARVCSINRNAAEQGIVAPDLGKVDFNCLQLEEELALAKYLARFPETVAGAARDFAPHRVVFYLQELASQFHSYYNRHRVVSEDENVTRARLYLVNCIRTVLANALGLLGVSAPESM</sequence>
<evidence type="ECO:0000256" key="9">
    <source>
        <dbReference type="ARBA" id="ARBA00023146"/>
    </source>
</evidence>
<dbReference type="CDD" id="cd07956">
    <property type="entry name" value="Anticodon_Ia_Arg"/>
    <property type="match status" value="1"/>
</dbReference>
<dbReference type="FunFam" id="1.10.730.10:FF:000008">
    <property type="entry name" value="Arginine--tRNA ligase"/>
    <property type="match status" value="1"/>
</dbReference>
<comment type="subcellular location">
    <subcellularLocation>
        <location evidence="1 11">Cytoplasm</location>
    </subcellularLocation>
</comment>
<dbReference type="NCBIfam" id="TIGR00456">
    <property type="entry name" value="argS"/>
    <property type="match status" value="1"/>
</dbReference>
<dbReference type="PANTHER" id="PTHR11956">
    <property type="entry name" value="ARGINYL-TRNA SYNTHETASE"/>
    <property type="match status" value="1"/>
</dbReference>
<keyword evidence="5 11" id="KW-0436">Ligase</keyword>
<name>A0A0B5FUC0_9BACT</name>
<dbReference type="InterPro" id="IPR005148">
    <property type="entry name" value="Arg-tRNA-synth_N"/>
</dbReference>
<dbReference type="GO" id="GO:0005524">
    <property type="term" value="F:ATP binding"/>
    <property type="evidence" value="ECO:0007669"/>
    <property type="project" value="UniProtKB-UniRule"/>
</dbReference>
<dbReference type="InterPro" id="IPR009080">
    <property type="entry name" value="tRNAsynth_Ia_anticodon-bd"/>
</dbReference>
<evidence type="ECO:0000256" key="6">
    <source>
        <dbReference type="ARBA" id="ARBA00022741"/>
    </source>
</evidence>
<dbReference type="PANTHER" id="PTHR11956:SF5">
    <property type="entry name" value="ARGININE--TRNA LIGASE, CYTOPLASMIC"/>
    <property type="match status" value="1"/>
</dbReference>
<keyword evidence="6 11" id="KW-0547">Nucleotide-binding</keyword>
<evidence type="ECO:0000256" key="3">
    <source>
        <dbReference type="ARBA" id="ARBA00011245"/>
    </source>
</evidence>
<evidence type="ECO:0000256" key="2">
    <source>
        <dbReference type="ARBA" id="ARBA00005594"/>
    </source>
</evidence>
<evidence type="ECO:0000259" key="14">
    <source>
        <dbReference type="SMART" id="SM01016"/>
    </source>
</evidence>
<feature type="domain" description="DALR anticodon binding" evidence="13">
    <location>
        <begin position="434"/>
        <end position="554"/>
    </location>
</feature>
<evidence type="ECO:0000313" key="16">
    <source>
        <dbReference type="Proteomes" id="UP000035036"/>
    </source>
</evidence>
<proteinExistence type="inferred from homology"/>
<reference evidence="15 16" key="1">
    <citation type="journal article" date="2015" name="Genome Announc.">
        <title>Genomes of Geoalkalibacter ferrihydriticus Z-0531T and Geoalkalibacter subterraneus Red1T, Two Haloalkaliphilic Metal-Reducing Deltaproteobacteria.</title>
        <authorList>
            <person name="Badalamenti J.P."/>
            <person name="Krajmalnik-Brown R."/>
            <person name="Torres C.I."/>
            <person name="Bond D.R."/>
        </authorList>
    </citation>
    <scope>NUCLEOTIDE SEQUENCE [LARGE SCALE GENOMIC DNA]</scope>
    <source>
        <strain evidence="15 16">Red1</strain>
    </source>
</reference>
<keyword evidence="9 11" id="KW-0030">Aminoacyl-tRNA synthetase</keyword>
<dbReference type="KEGG" id="gsb:GSUB_12425"/>
<keyword evidence="16" id="KW-1185">Reference proteome</keyword>
<dbReference type="SUPFAM" id="SSF55190">
    <property type="entry name" value="Arginyl-tRNA synthetase (ArgRS), N-terminal 'additional' domain"/>
    <property type="match status" value="1"/>
</dbReference>
<organism evidence="15 16">
    <name type="scientific">Geoalkalibacter subterraneus</name>
    <dbReference type="NCBI Taxonomy" id="483547"/>
    <lineage>
        <taxon>Bacteria</taxon>
        <taxon>Pseudomonadati</taxon>
        <taxon>Thermodesulfobacteriota</taxon>
        <taxon>Desulfuromonadia</taxon>
        <taxon>Desulfuromonadales</taxon>
        <taxon>Geoalkalibacteraceae</taxon>
        <taxon>Geoalkalibacter</taxon>
    </lineage>
</organism>
<evidence type="ECO:0000256" key="10">
    <source>
        <dbReference type="ARBA" id="ARBA00049339"/>
    </source>
</evidence>
<dbReference type="Gene3D" id="1.10.730.10">
    <property type="entry name" value="Isoleucyl-tRNA Synthetase, Domain 1"/>
    <property type="match status" value="1"/>
</dbReference>
<dbReference type="HAMAP" id="MF_00123">
    <property type="entry name" value="Arg_tRNA_synth"/>
    <property type="match status" value="1"/>
</dbReference>
<dbReference type="GO" id="GO:0005737">
    <property type="term" value="C:cytoplasm"/>
    <property type="evidence" value="ECO:0007669"/>
    <property type="project" value="UniProtKB-SubCell"/>
</dbReference>
<dbReference type="AlphaFoldDB" id="A0A0B5FUC0"/>
<dbReference type="PROSITE" id="PS00178">
    <property type="entry name" value="AA_TRNA_LIGASE_I"/>
    <property type="match status" value="1"/>
</dbReference>
<dbReference type="InterPro" id="IPR001278">
    <property type="entry name" value="Arg-tRNA-ligase"/>
</dbReference>
<dbReference type="HOGENOM" id="CLU_006406_0_1_7"/>
<dbReference type="GO" id="GO:0004814">
    <property type="term" value="F:arginine-tRNA ligase activity"/>
    <property type="evidence" value="ECO:0007669"/>
    <property type="project" value="UniProtKB-UniRule"/>
</dbReference>
<evidence type="ECO:0000256" key="4">
    <source>
        <dbReference type="ARBA" id="ARBA00022490"/>
    </source>
</evidence>
<evidence type="ECO:0000256" key="12">
    <source>
        <dbReference type="RuleBase" id="RU363038"/>
    </source>
</evidence>
<comment type="similarity">
    <text evidence="2 11 12">Belongs to the class-I aminoacyl-tRNA synthetase family.</text>
</comment>
<dbReference type="Gene3D" id="3.40.50.620">
    <property type="entry name" value="HUPs"/>
    <property type="match status" value="1"/>
</dbReference>
<evidence type="ECO:0000256" key="7">
    <source>
        <dbReference type="ARBA" id="ARBA00022840"/>
    </source>
</evidence>
<dbReference type="SUPFAM" id="SSF52374">
    <property type="entry name" value="Nucleotidylyl transferase"/>
    <property type="match status" value="1"/>
</dbReference>
<dbReference type="CDD" id="cd00671">
    <property type="entry name" value="ArgRS_core"/>
    <property type="match status" value="1"/>
</dbReference>
<dbReference type="PRINTS" id="PR01038">
    <property type="entry name" value="TRNASYNTHARG"/>
</dbReference>
<dbReference type="InterPro" id="IPR036695">
    <property type="entry name" value="Arg-tRNA-synth_N_sf"/>
</dbReference>
<keyword evidence="8 11" id="KW-0648">Protein biosynthesis</keyword>
<feature type="domain" description="Arginyl tRNA synthetase N-terminal" evidence="14">
    <location>
        <begin position="3"/>
        <end position="92"/>
    </location>
</feature>
<evidence type="ECO:0000256" key="11">
    <source>
        <dbReference type="HAMAP-Rule" id="MF_00123"/>
    </source>
</evidence>
<gene>
    <name evidence="11 15" type="primary">argS</name>
    <name evidence="15" type="ORF">GSUB_12425</name>
</gene>
<dbReference type="Pfam" id="PF05746">
    <property type="entry name" value="DALR_1"/>
    <property type="match status" value="1"/>
</dbReference>
<dbReference type="RefSeq" id="WP_040201038.1">
    <property type="nucleotide sequence ID" value="NZ_CP010311.1"/>
</dbReference>
<keyword evidence="7 11" id="KW-0067">ATP-binding</keyword>
<dbReference type="OrthoDB" id="9803211at2"/>
<protein>
    <recommendedName>
        <fullName evidence="11">Arginine--tRNA ligase</fullName>
        <ecNumber evidence="11">6.1.1.19</ecNumber>
    </recommendedName>
    <alternativeName>
        <fullName evidence="11">Arginyl-tRNA synthetase</fullName>
        <shortName evidence="11">ArgRS</shortName>
    </alternativeName>
</protein>
<dbReference type="GO" id="GO:0006420">
    <property type="term" value="P:arginyl-tRNA aminoacylation"/>
    <property type="evidence" value="ECO:0007669"/>
    <property type="project" value="UniProtKB-UniRule"/>
</dbReference>
<evidence type="ECO:0000313" key="15">
    <source>
        <dbReference type="EMBL" id="AJF07196.1"/>
    </source>
</evidence>
<comment type="subunit">
    <text evidence="3 11">Monomer.</text>
</comment>
<dbReference type="SMART" id="SM01016">
    <property type="entry name" value="Arg_tRNA_synt_N"/>
    <property type="match status" value="1"/>
</dbReference>
<keyword evidence="4 11" id="KW-0963">Cytoplasm</keyword>
<dbReference type="Proteomes" id="UP000035036">
    <property type="component" value="Chromosome"/>
</dbReference>
<dbReference type="EC" id="6.1.1.19" evidence="11"/>
<dbReference type="InterPro" id="IPR008909">
    <property type="entry name" value="DALR_anticod-bd"/>
</dbReference>
<dbReference type="InterPro" id="IPR014729">
    <property type="entry name" value="Rossmann-like_a/b/a_fold"/>
</dbReference>
<dbReference type="SUPFAM" id="SSF47323">
    <property type="entry name" value="Anticodon-binding domain of a subclass of class I aminoacyl-tRNA synthetases"/>
    <property type="match status" value="1"/>
</dbReference>
<dbReference type="Pfam" id="PF03485">
    <property type="entry name" value="Arg_tRNA_synt_N"/>
    <property type="match status" value="1"/>
</dbReference>
<feature type="short sequence motif" description="'HIGH' region" evidence="11">
    <location>
        <begin position="129"/>
        <end position="139"/>
    </location>
</feature>
<dbReference type="EMBL" id="CP010311">
    <property type="protein sequence ID" value="AJF07196.1"/>
    <property type="molecule type" value="Genomic_DNA"/>
</dbReference>
<dbReference type="Pfam" id="PF00750">
    <property type="entry name" value="tRNA-synt_1d"/>
    <property type="match status" value="1"/>
</dbReference>
<dbReference type="STRING" id="483547.GSUB_12425"/>
<dbReference type="FunFam" id="3.30.1360.70:FF:000003">
    <property type="entry name" value="Arginine--tRNA ligase"/>
    <property type="match status" value="1"/>
</dbReference>
<evidence type="ECO:0000256" key="5">
    <source>
        <dbReference type="ARBA" id="ARBA00022598"/>
    </source>
</evidence>
<dbReference type="FunFam" id="3.40.50.620:FF:000062">
    <property type="entry name" value="Arginine--tRNA ligase"/>
    <property type="match status" value="1"/>
</dbReference>
<evidence type="ECO:0000256" key="8">
    <source>
        <dbReference type="ARBA" id="ARBA00022917"/>
    </source>
</evidence>
<comment type="catalytic activity">
    <reaction evidence="10 11">
        <text>tRNA(Arg) + L-arginine + ATP = L-arginyl-tRNA(Arg) + AMP + diphosphate</text>
        <dbReference type="Rhea" id="RHEA:20301"/>
        <dbReference type="Rhea" id="RHEA-COMP:9658"/>
        <dbReference type="Rhea" id="RHEA-COMP:9673"/>
        <dbReference type="ChEBI" id="CHEBI:30616"/>
        <dbReference type="ChEBI" id="CHEBI:32682"/>
        <dbReference type="ChEBI" id="CHEBI:33019"/>
        <dbReference type="ChEBI" id="CHEBI:78442"/>
        <dbReference type="ChEBI" id="CHEBI:78513"/>
        <dbReference type="ChEBI" id="CHEBI:456215"/>
        <dbReference type="EC" id="6.1.1.19"/>
    </reaction>
</comment>
<dbReference type="InterPro" id="IPR035684">
    <property type="entry name" value="ArgRS_core"/>
</dbReference>
<evidence type="ECO:0000256" key="1">
    <source>
        <dbReference type="ARBA" id="ARBA00004496"/>
    </source>
</evidence>